<name>A0AAV4C205_9GAST</name>
<dbReference type="Proteomes" id="UP000735302">
    <property type="component" value="Unassembled WGS sequence"/>
</dbReference>
<evidence type="ECO:0000313" key="1">
    <source>
        <dbReference type="EMBL" id="GFO25411.1"/>
    </source>
</evidence>
<protein>
    <recommendedName>
        <fullName evidence="3">Reverse transcriptase zinc-binding domain-containing protein</fullName>
    </recommendedName>
</protein>
<reference evidence="1 2" key="1">
    <citation type="journal article" date="2021" name="Elife">
        <title>Chloroplast acquisition without the gene transfer in kleptoplastic sea slugs, Plakobranchus ocellatus.</title>
        <authorList>
            <person name="Maeda T."/>
            <person name="Takahashi S."/>
            <person name="Yoshida T."/>
            <person name="Shimamura S."/>
            <person name="Takaki Y."/>
            <person name="Nagai Y."/>
            <person name="Toyoda A."/>
            <person name="Suzuki Y."/>
            <person name="Arimoto A."/>
            <person name="Ishii H."/>
            <person name="Satoh N."/>
            <person name="Nishiyama T."/>
            <person name="Hasebe M."/>
            <person name="Maruyama T."/>
            <person name="Minagawa J."/>
            <person name="Obokata J."/>
            <person name="Shigenobu S."/>
        </authorList>
    </citation>
    <scope>NUCLEOTIDE SEQUENCE [LARGE SCALE GENOMIC DNA]</scope>
</reference>
<keyword evidence="2" id="KW-1185">Reference proteome</keyword>
<sequence length="118" mass="13305">MKENPICPLCQDRQTTEHVLSSCKLSKSQGRFITVCLAKGVPVRPEPAALDFCEKKESNPTAGKMQAWRCTKECLSDRSQQRWVFMKRRNPILLLVRCKHGDVQRSARPTGVSSAGFL</sequence>
<proteinExistence type="predicted"/>
<comment type="caution">
    <text evidence="1">The sequence shown here is derived from an EMBL/GenBank/DDBJ whole genome shotgun (WGS) entry which is preliminary data.</text>
</comment>
<gene>
    <name evidence="1" type="ORF">PoB_005191600</name>
</gene>
<evidence type="ECO:0000313" key="2">
    <source>
        <dbReference type="Proteomes" id="UP000735302"/>
    </source>
</evidence>
<accession>A0AAV4C205</accession>
<dbReference type="EMBL" id="BLXT01005746">
    <property type="protein sequence ID" value="GFO25411.1"/>
    <property type="molecule type" value="Genomic_DNA"/>
</dbReference>
<organism evidence="1 2">
    <name type="scientific">Plakobranchus ocellatus</name>
    <dbReference type="NCBI Taxonomy" id="259542"/>
    <lineage>
        <taxon>Eukaryota</taxon>
        <taxon>Metazoa</taxon>
        <taxon>Spiralia</taxon>
        <taxon>Lophotrochozoa</taxon>
        <taxon>Mollusca</taxon>
        <taxon>Gastropoda</taxon>
        <taxon>Heterobranchia</taxon>
        <taxon>Euthyneura</taxon>
        <taxon>Panpulmonata</taxon>
        <taxon>Sacoglossa</taxon>
        <taxon>Placobranchoidea</taxon>
        <taxon>Plakobranchidae</taxon>
        <taxon>Plakobranchus</taxon>
    </lineage>
</organism>
<dbReference type="AlphaFoldDB" id="A0AAV4C205"/>
<evidence type="ECO:0008006" key="3">
    <source>
        <dbReference type="Google" id="ProtNLM"/>
    </source>
</evidence>